<evidence type="ECO:0000256" key="4">
    <source>
        <dbReference type="ARBA" id="ARBA00022691"/>
    </source>
</evidence>
<accession>A0ABT9XKF3</accession>
<feature type="domain" description="Tetrapyrrole methylase" evidence="7">
    <location>
        <begin position="4"/>
        <end position="216"/>
    </location>
</feature>
<keyword evidence="4" id="KW-0949">S-adenosyl-L-methionine</keyword>
<evidence type="ECO:0000256" key="6">
    <source>
        <dbReference type="RuleBase" id="RU003960"/>
    </source>
</evidence>
<dbReference type="InterPro" id="IPR014776">
    <property type="entry name" value="4pyrrole_Mease_sub2"/>
</dbReference>
<keyword evidence="5" id="KW-0627">Porphyrin biosynthesis</keyword>
<proteinExistence type="inferred from homology"/>
<evidence type="ECO:0000256" key="2">
    <source>
        <dbReference type="ARBA" id="ARBA00022603"/>
    </source>
</evidence>
<sequence>MTGRVYLVGAGPGDVGLISVRGRRLLESADAVVYDRLISPRLLDFIPRHAKRVYVGKTAGRHAMRQVEIQQLLVDLAETHPVVVRLKGGDPFVFGRGGEEAMWLRDHGVPFEVVPGVTSAVAVPAYAGIPLTHRGVSDGFTVVTGQTGELRRPDVTTGVDLLRRGGTLVVLMGLAQLAGICDTLRSRGIAADTPAAAIASGTRAGQQVVQATLGSLGAQVQTAGLTSPVVLVFGRVASMQATLSWWAERPLAGRQFVLAVETEHEAETVGAALDDLGAEFVTFVAERQAIVDVTRLDRDVDRLVSGATAVPKLAKPQSDLASDARPPAELRFASALDVALFFRRYFERGYDIRKLAAVQIRAHDDRVRQALQRFGIQPDLVDGDTAGAGAAGVGAARPAAAGVSAAGAAYALGFKGPDHVRAFLDITPGPRTATERAPDSVVATSRLAWQALLAGVGTTLQAMPPCVWLDDAVPRRSLASAGDAEMVERGGVDRPSDLDARVPDAADECQTAVVERVTAP</sequence>
<dbReference type="GO" id="GO:0032259">
    <property type="term" value="P:methylation"/>
    <property type="evidence" value="ECO:0007669"/>
    <property type="project" value="UniProtKB-KW"/>
</dbReference>
<dbReference type="GO" id="GO:0004852">
    <property type="term" value="F:uroporphyrinogen-III synthase activity"/>
    <property type="evidence" value="ECO:0007669"/>
    <property type="project" value="UniProtKB-EC"/>
</dbReference>
<keyword evidence="9" id="KW-1185">Reference proteome</keyword>
<dbReference type="GO" id="GO:0004851">
    <property type="term" value="F:uroporphyrin-III C-methyltransferase activity"/>
    <property type="evidence" value="ECO:0007669"/>
    <property type="project" value="UniProtKB-EC"/>
</dbReference>
<keyword evidence="3 6" id="KW-0808">Transferase</keyword>
<dbReference type="InterPro" id="IPR014777">
    <property type="entry name" value="4pyrrole_Mease_sub1"/>
</dbReference>
<dbReference type="InterPro" id="IPR003043">
    <property type="entry name" value="Uropor_MeTrfase_CS"/>
</dbReference>
<dbReference type="PROSITE" id="PS00840">
    <property type="entry name" value="SUMT_2"/>
    <property type="match status" value="1"/>
</dbReference>
<dbReference type="InterPro" id="IPR006366">
    <property type="entry name" value="CobA/CysG_C"/>
</dbReference>
<keyword evidence="2 6" id="KW-0489">Methyltransferase</keyword>
<dbReference type="NCBIfam" id="NF004790">
    <property type="entry name" value="PRK06136.1"/>
    <property type="match status" value="1"/>
</dbReference>
<name>A0ABT9XKF3_9BACL</name>
<dbReference type="NCBIfam" id="TIGR01469">
    <property type="entry name" value="cobA_cysG_Cterm"/>
    <property type="match status" value="1"/>
</dbReference>
<dbReference type="EC" id="2.1.1.107" evidence="1"/>
<protein>
    <recommendedName>
        <fullName evidence="1">uroporphyrinogen-III C-methyltransferase</fullName>
        <ecNumber evidence="1">2.1.1.107</ecNumber>
    </recommendedName>
</protein>
<comment type="similarity">
    <text evidence="6">Belongs to the precorrin methyltransferase family.</text>
</comment>
<organism evidence="8 9">
    <name type="scientific">Alicyclobacillus cycloheptanicus</name>
    <dbReference type="NCBI Taxonomy" id="1457"/>
    <lineage>
        <taxon>Bacteria</taxon>
        <taxon>Bacillati</taxon>
        <taxon>Bacillota</taxon>
        <taxon>Bacilli</taxon>
        <taxon>Bacillales</taxon>
        <taxon>Alicyclobacillaceae</taxon>
        <taxon>Alicyclobacillus</taxon>
    </lineage>
</organism>
<comment type="caution">
    <text evidence="8">The sequence shown here is derived from an EMBL/GenBank/DDBJ whole genome shotgun (WGS) entry which is preliminary data.</text>
</comment>
<reference evidence="8 9" key="1">
    <citation type="submission" date="2023-07" db="EMBL/GenBank/DDBJ databases">
        <title>Genomic Encyclopedia of Type Strains, Phase IV (KMG-IV): sequencing the most valuable type-strain genomes for metagenomic binning, comparative biology and taxonomic classification.</title>
        <authorList>
            <person name="Goeker M."/>
        </authorList>
    </citation>
    <scope>NUCLEOTIDE SEQUENCE [LARGE SCALE GENOMIC DNA]</scope>
    <source>
        <strain evidence="8 9">DSM 4006</strain>
    </source>
</reference>
<keyword evidence="8" id="KW-0456">Lyase</keyword>
<dbReference type="CDD" id="cd11642">
    <property type="entry name" value="SUMT"/>
    <property type="match status" value="1"/>
</dbReference>
<evidence type="ECO:0000256" key="3">
    <source>
        <dbReference type="ARBA" id="ARBA00022679"/>
    </source>
</evidence>
<evidence type="ECO:0000313" key="8">
    <source>
        <dbReference type="EMBL" id="MDQ0190777.1"/>
    </source>
</evidence>
<gene>
    <name evidence="8" type="ORF">J2S03_002644</name>
</gene>
<evidence type="ECO:0000256" key="5">
    <source>
        <dbReference type="ARBA" id="ARBA00023244"/>
    </source>
</evidence>
<dbReference type="InterPro" id="IPR050161">
    <property type="entry name" value="Siro_Cobalamin_biosynth"/>
</dbReference>
<dbReference type="Proteomes" id="UP001232973">
    <property type="component" value="Unassembled WGS sequence"/>
</dbReference>
<dbReference type="SUPFAM" id="SSF53790">
    <property type="entry name" value="Tetrapyrrole methylase"/>
    <property type="match status" value="1"/>
</dbReference>
<dbReference type="Gene3D" id="3.40.1010.10">
    <property type="entry name" value="Cobalt-precorrin-4 Transmethylase, Domain 1"/>
    <property type="match status" value="1"/>
</dbReference>
<dbReference type="RefSeq" id="WP_274457539.1">
    <property type="nucleotide sequence ID" value="NZ_CP067097.1"/>
</dbReference>
<dbReference type="InterPro" id="IPR000878">
    <property type="entry name" value="4pyrrol_Mease"/>
</dbReference>
<dbReference type="Gene3D" id="3.30.950.10">
    <property type="entry name" value="Methyltransferase, Cobalt-precorrin-4 Transmethylase, Domain 2"/>
    <property type="match status" value="1"/>
</dbReference>
<dbReference type="InterPro" id="IPR035996">
    <property type="entry name" value="4pyrrol_Methylase_sf"/>
</dbReference>
<dbReference type="Pfam" id="PF00590">
    <property type="entry name" value="TP_methylase"/>
    <property type="match status" value="1"/>
</dbReference>
<evidence type="ECO:0000313" key="9">
    <source>
        <dbReference type="Proteomes" id="UP001232973"/>
    </source>
</evidence>
<evidence type="ECO:0000259" key="7">
    <source>
        <dbReference type="Pfam" id="PF00590"/>
    </source>
</evidence>
<dbReference type="PANTHER" id="PTHR45790:SF3">
    <property type="entry name" value="S-ADENOSYL-L-METHIONINE-DEPENDENT UROPORPHYRINOGEN III METHYLTRANSFERASE, CHLOROPLASTIC"/>
    <property type="match status" value="1"/>
</dbReference>
<evidence type="ECO:0000256" key="1">
    <source>
        <dbReference type="ARBA" id="ARBA00012162"/>
    </source>
</evidence>
<dbReference type="EMBL" id="JAUSTP010000024">
    <property type="protein sequence ID" value="MDQ0190777.1"/>
    <property type="molecule type" value="Genomic_DNA"/>
</dbReference>
<dbReference type="PANTHER" id="PTHR45790">
    <property type="entry name" value="SIROHEME SYNTHASE-RELATED"/>
    <property type="match status" value="1"/>
</dbReference>